<feature type="transmembrane region" description="Helical" evidence="1">
    <location>
        <begin position="47"/>
        <end position="73"/>
    </location>
</feature>
<dbReference type="OrthoDB" id="1634137at2"/>
<keyword evidence="1" id="KW-0812">Transmembrane</keyword>
<dbReference type="InterPro" id="IPR043723">
    <property type="entry name" value="DUF5665"/>
</dbReference>
<dbReference type="EMBL" id="WNKU01000001">
    <property type="protein sequence ID" value="MTV47607.1"/>
    <property type="molecule type" value="Genomic_DNA"/>
</dbReference>
<proteinExistence type="predicted"/>
<evidence type="ECO:0000313" key="2">
    <source>
        <dbReference type="EMBL" id="MTV47607.1"/>
    </source>
</evidence>
<sequence length="103" mass="11733">MSSDHRRLDHALIEQLNERMNSLSEDIEKIKVSEYVEMLNNPKRMMYLNFLAGMARGLGMTVGFTILGAVALYILRELVVLNLPLIGGFIAEIVRMVQVQLRI</sequence>
<gene>
    <name evidence="2" type="ORF">GJ688_01260</name>
</gene>
<feature type="transmembrane region" description="Helical" evidence="1">
    <location>
        <begin position="79"/>
        <end position="97"/>
    </location>
</feature>
<keyword evidence="3" id="KW-1185">Reference proteome</keyword>
<evidence type="ECO:0000313" key="3">
    <source>
        <dbReference type="Proteomes" id="UP000430670"/>
    </source>
</evidence>
<dbReference type="AlphaFoldDB" id="A0A6I3SB25"/>
<protein>
    <submittedName>
        <fullName evidence="2">Uncharacterized protein</fullName>
    </submittedName>
</protein>
<reference evidence="2 3" key="1">
    <citation type="submission" date="2019-11" db="EMBL/GenBank/DDBJ databases">
        <title>Whole-genome sequence of a the green, strictly anaerobic photosynthetic bacterium Heliobacillus mobilis DSM 6151.</title>
        <authorList>
            <person name="Kyndt J.A."/>
            <person name="Meyer T.E."/>
        </authorList>
    </citation>
    <scope>NUCLEOTIDE SEQUENCE [LARGE SCALE GENOMIC DNA]</scope>
    <source>
        <strain evidence="2 3">DSM 6151</strain>
    </source>
</reference>
<keyword evidence="1" id="KW-0472">Membrane</keyword>
<accession>A0A6I3SB25</accession>
<keyword evidence="1" id="KW-1133">Transmembrane helix</keyword>
<comment type="caution">
    <text evidence="2">The sequence shown here is derived from an EMBL/GenBank/DDBJ whole genome shotgun (WGS) entry which is preliminary data.</text>
</comment>
<evidence type="ECO:0000256" key="1">
    <source>
        <dbReference type="SAM" id="Phobius"/>
    </source>
</evidence>
<dbReference type="Pfam" id="PF18910">
    <property type="entry name" value="DUF5665"/>
    <property type="match status" value="1"/>
</dbReference>
<organism evidence="2 3">
    <name type="scientific">Heliobacterium mobile</name>
    <name type="common">Heliobacillus mobilis</name>
    <dbReference type="NCBI Taxonomy" id="28064"/>
    <lineage>
        <taxon>Bacteria</taxon>
        <taxon>Bacillati</taxon>
        <taxon>Bacillota</taxon>
        <taxon>Clostridia</taxon>
        <taxon>Eubacteriales</taxon>
        <taxon>Heliobacteriaceae</taxon>
        <taxon>Heliobacterium</taxon>
    </lineage>
</organism>
<dbReference type="RefSeq" id="WP_155474708.1">
    <property type="nucleotide sequence ID" value="NZ_WNKU01000001.1"/>
</dbReference>
<dbReference type="Proteomes" id="UP000430670">
    <property type="component" value="Unassembled WGS sequence"/>
</dbReference>
<name>A0A6I3SB25_HELMO</name>